<evidence type="ECO:0000313" key="2">
    <source>
        <dbReference type="EMBL" id="AJC20331.1"/>
    </source>
</evidence>
<sequence>MTTLTYGGAKMSDSSQQPPRDPTPDPIGPADTIASPPHAEASQAARDDLFVRYERACGEVQLAGRRLQRQMQEYEALLADIRQLEASRTPEAHEKLARLQALMESAAFQREEREIARMATALASTVERLKADAPPPPPPETASWSSPMPSNRPAGRSLATRSPRA</sequence>
<dbReference type="Proteomes" id="UP000035086">
    <property type="component" value="Chromosome"/>
</dbReference>
<evidence type="ECO:0000256" key="1">
    <source>
        <dbReference type="SAM" id="MobiDB-lite"/>
    </source>
</evidence>
<feature type="region of interest" description="Disordered" evidence="1">
    <location>
        <begin position="126"/>
        <end position="165"/>
    </location>
</feature>
<keyword evidence="3" id="KW-1185">Reference proteome</keyword>
<reference evidence="2" key="1">
    <citation type="submission" date="2016-11" db="EMBL/GenBank/DDBJ databases">
        <title>Complete Genome Sequencing of Pandoraea pulmonicola DSM 16583.</title>
        <authorList>
            <person name="Chan K.-G."/>
        </authorList>
    </citation>
    <scope>NUCLEOTIDE SEQUENCE</scope>
    <source>
        <strain evidence="2">DSM 16583</strain>
    </source>
</reference>
<name>A0ABM5RY12_PANPU</name>
<proteinExistence type="predicted"/>
<feature type="region of interest" description="Disordered" evidence="1">
    <location>
        <begin position="1"/>
        <end position="46"/>
    </location>
</feature>
<gene>
    <name evidence="2" type="ORF">RO07_07350</name>
</gene>
<protein>
    <submittedName>
        <fullName evidence="2">Uncharacterized protein</fullName>
    </submittedName>
</protein>
<accession>A0ABM5RY12</accession>
<dbReference type="EMBL" id="CP010310">
    <property type="protein sequence ID" value="AJC20331.1"/>
    <property type="molecule type" value="Genomic_DNA"/>
</dbReference>
<evidence type="ECO:0000313" key="3">
    <source>
        <dbReference type="Proteomes" id="UP000035086"/>
    </source>
</evidence>
<organism evidence="2 3">
    <name type="scientific">Pandoraea pulmonicola</name>
    <dbReference type="NCBI Taxonomy" id="93221"/>
    <lineage>
        <taxon>Bacteria</taxon>
        <taxon>Pseudomonadati</taxon>
        <taxon>Pseudomonadota</taxon>
        <taxon>Betaproteobacteria</taxon>
        <taxon>Burkholderiales</taxon>
        <taxon>Burkholderiaceae</taxon>
        <taxon>Pandoraea</taxon>
    </lineage>
</organism>